<evidence type="ECO:0000313" key="1">
    <source>
        <dbReference type="Ensembl" id="ENSCINP00000002957.3"/>
    </source>
</evidence>
<dbReference type="HOGENOM" id="CLU_3361974_0_0_1"/>
<evidence type="ECO:0000313" key="2">
    <source>
        <dbReference type="Proteomes" id="UP000008144"/>
    </source>
</evidence>
<proteinExistence type="predicted"/>
<keyword evidence="2" id="KW-1185">Reference proteome</keyword>
<dbReference type="EMBL" id="EAAA01002104">
    <property type="status" value="NOT_ANNOTATED_CDS"/>
    <property type="molecule type" value="Genomic_DNA"/>
</dbReference>
<reference evidence="1" key="3">
    <citation type="submission" date="2025-08" db="UniProtKB">
        <authorList>
            <consortium name="Ensembl"/>
        </authorList>
    </citation>
    <scope>IDENTIFICATION</scope>
</reference>
<protein>
    <submittedName>
        <fullName evidence="1">Uncharacterized protein</fullName>
    </submittedName>
</protein>
<dbReference type="Proteomes" id="UP000008144">
    <property type="component" value="Chromosome 5"/>
</dbReference>
<dbReference type="Ensembl" id="ENSCINT00000002957.3">
    <property type="protein sequence ID" value="ENSCINP00000002957.3"/>
    <property type="gene ID" value="ENSCING00000017456.2"/>
</dbReference>
<accession>F6SW11</accession>
<dbReference type="AlphaFoldDB" id="F6SW11"/>
<reference evidence="1" key="2">
    <citation type="journal article" date="2008" name="Genome Biol.">
        <title>Improved genome assembly and evidence-based global gene model set for the chordate Ciona intestinalis: new insight into intron and operon populations.</title>
        <authorList>
            <person name="Satou Y."/>
            <person name="Mineta K."/>
            <person name="Ogasawara M."/>
            <person name="Sasakura Y."/>
            <person name="Shoguchi E."/>
            <person name="Ueno K."/>
            <person name="Yamada L."/>
            <person name="Matsumoto J."/>
            <person name="Wasserscheid J."/>
            <person name="Dewar K."/>
            <person name="Wiley G.B."/>
            <person name="Macmil S.L."/>
            <person name="Roe B.A."/>
            <person name="Zeller R.W."/>
            <person name="Hastings K.E."/>
            <person name="Lemaire P."/>
            <person name="Lindquist E."/>
            <person name="Endo T."/>
            <person name="Hotta K."/>
            <person name="Inaba K."/>
        </authorList>
    </citation>
    <scope>NUCLEOTIDE SEQUENCE [LARGE SCALE GENOMIC DNA]</scope>
    <source>
        <strain evidence="1">wild type</strain>
    </source>
</reference>
<reference evidence="1" key="4">
    <citation type="submission" date="2025-09" db="UniProtKB">
        <authorList>
            <consortium name="Ensembl"/>
        </authorList>
    </citation>
    <scope>IDENTIFICATION</scope>
</reference>
<sequence>MNAYWLPPVTISMIDISGSESGIRVVLLLHFIYQAS</sequence>
<reference evidence="2" key="1">
    <citation type="journal article" date="2002" name="Science">
        <title>The draft genome of Ciona intestinalis: insights into chordate and vertebrate origins.</title>
        <authorList>
            <person name="Dehal P."/>
            <person name="Satou Y."/>
            <person name="Campbell R.K."/>
            <person name="Chapman J."/>
            <person name="Degnan B."/>
            <person name="De Tomaso A."/>
            <person name="Davidson B."/>
            <person name="Di Gregorio A."/>
            <person name="Gelpke M."/>
            <person name="Goodstein D.M."/>
            <person name="Harafuji N."/>
            <person name="Hastings K.E."/>
            <person name="Ho I."/>
            <person name="Hotta K."/>
            <person name="Huang W."/>
            <person name="Kawashima T."/>
            <person name="Lemaire P."/>
            <person name="Martinez D."/>
            <person name="Meinertzhagen I.A."/>
            <person name="Necula S."/>
            <person name="Nonaka M."/>
            <person name="Putnam N."/>
            <person name="Rash S."/>
            <person name="Saiga H."/>
            <person name="Satake M."/>
            <person name="Terry A."/>
            <person name="Yamada L."/>
            <person name="Wang H.G."/>
            <person name="Awazu S."/>
            <person name="Azumi K."/>
            <person name="Boore J."/>
            <person name="Branno M."/>
            <person name="Chin-Bow S."/>
            <person name="DeSantis R."/>
            <person name="Doyle S."/>
            <person name="Francino P."/>
            <person name="Keys D.N."/>
            <person name="Haga S."/>
            <person name="Hayashi H."/>
            <person name="Hino K."/>
            <person name="Imai K.S."/>
            <person name="Inaba K."/>
            <person name="Kano S."/>
            <person name="Kobayashi K."/>
            <person name="Kobayashi M."/>
            <person name="Lee B.I."/>
            <person name="Makabe K.W."/>
            <person name="Manohar C."/>
            <person name="Matassi G."/>
            <person name="Medina M."/>
            <person name="Mochizuki Y."/>
            <person name="Mount S."/>
            <person name="Morishita T."/>
            <person name="Miura S."/>
            <person name="Nakayama A."/>
            <person name="Nishizaka S."/>
            <person name="Nomoto H."/>
            <person name="Ohta F."/>
            <person name="Oishi K."/>
            <person name="Rigoutsos I."/>
            <person name="Sano M."/>
            <person name="Sasaki A."/>
            <person name="Sasakura Y."/>
            <person name="Shoguchi E."/>
            <person name="Shin-i T."/>
            <person name="Spagnuolo A."/>
            <person name="Stainier D."/>
            <person name="Suzuki M.M."/>
            <person name="Tassy O."/>
            <person name="Takatori N."/>
            <person name="Tokuoka M."/>
            <person name="Yagi K."/>
            <person name="Yoshizaki F."/>
            <person name="Wada S."/>
            <person name="Zhang C."/>
            <person name="Hyatt P.D."/>
            <person name="Larimer F."/>
            <person name="Detter C."/>
            <person name="Doggett N."/>
            <person name="Glavina T."/>
            <person name="Hawkins T."/>
            <person name="Richardson P."/>
            <person name="Lucas S."/>
            <person name="Kohara Y."/>
            <person name="Levine M."/>
            <person name="Satoh N."/>
            <person name="Rokhsar D.S."/>
        </authorList>
    </citation>
    <scope>NUCLEOTIDE SEQUENCE [LARGE SCALE GENOMIC DNA]</scope>
</reference>
<organism evidence="1 2">
    <name type="scientific">Ciona intestinalis</name>
    <name type="common">Transparent sea squirt</name>
    <name type="synonym">Ascidia intestinalis</name>
    <dbReference type="NCBI Taxonomy" id="7719"/>
    <lineage>
        <taxon>Eukaryota</taxon>
        <taxon>Metazoa</taxon>
        <taxon>Chordata</taxon>
        <taxon>Tunicata</taxon>
        <taxon>Ascidiacea</taxon>
        <taxon>Phlebobranchia</taxon>
        <taxon>Cionidae</taxon>
        <taxon>Ciona</taxon>
    </lineage>
</organism>
<name>F6SW11_CIOIN</name>
<dbReference type="InParanoid" id="F6SW11"/>